<dbReference type="InterPro" id="IPR000742">
    <property type="entry name" value="EGF"/>
</dbReference>
<keyword evidence="5" id="KW-1185">Reference proteome</keyword>
<keyword evidence="2" id="KW-0732">Signal</keyword>
<proteinExistence type="predicted"/>
<sequence>MASAGLLFLLLVSSALLISTTIGPVSGDPKQPQDMSPEEVNKVKDGFTATSQFVLAKIDKITTAVCPFVELIPICGKALSLIIKTVGLGVSLTNTNKDMLTLLDELVNLNTKLDQYQVEQTWNIWAGGAYHKPEMDIDVAWSKFSTLLASLRQAKNISEVERHKEDFKSSYERFEPATKTLHNLLIAKGTTFINPLGDLLAEHVNCHEKIIREYSKFIITLIYKGNMMNHFYYRLKDIESAARIAEGAKISYEAVSAMFQVYMKCINSSIDYVKKDVTKLIDKSEKRSELAKKIWSSLVKDYDRYDWMVVAFRTKKSGHKIIETMNRHVLSGFTEVTRDSVSVAIARQVKGTHTKAVMVGQAIARCVDKSVLCYKVAKKLAECSETVENKTVSQTYTAVHAYLREPHDSHNAQEVPDEDYEVSASPEDSSAQTPYIYRGECQRSPAVKGGKFVVLIKSDEEIMTEDPCSKLDCGGNDRGRCVPVKDMFLALCQCNKEYYGQNCEESLDVLEIFLRDQETFLDILKQKFFFIQILAALHCSLQKVV</sequence>
<dbReference type="PANTHER" id="PTHR40472">
    <property type="entry name" value="RICIN B-TYPE LECTIN DOMAIN-CONTAINING PROTEIN"/>
    <property type="match status" value="1"/>
</dbReference>
<comment type="caution">
    <text evidence="4">The sequence shown here is derived from an EMBL/GenBank/DDBJ whole genome shotgun (WGS) entry which is preliminary data.</text>
</comment>
<protein>
    <recommendedName>
        <fullName evidence="3">EGF-like domain-containing protein</fullName>
    </recommendedName>
</protein>
<feature type="signal peptide" evidence="2">
    <location>
        <begin position="1"/>
        <end position="27"/>
    </location>
</feature>
<evidence type="ECO:0000256" key="2">
    <source>
        <dbReference type="SAM" id="SignalP"/>
    </source>
</evidence>
<reference evidence="4 5" key="1">
    <citation type="submission" date="2024-05" db="EMBL/GenBank/DDBJ databases">
        <title>Genome sequencing and assembly of Indian major carp, Cirrhinus mrigala (Hamilton, 1822).</title>
        <authorList>
            <person name="Mohindra V."/>
            <person name="Chowdhury L.M."/>
            <person name="Lal K."/>
            <person name="Jena J.K."/>
        </authorList>
    </citation>
    <scope>NUCLEOTIDE SEQUENCE [LARGE SCALE GENOMIC DNA]</scope>
    <source>
        <strain evidence="4">CM1030</strain>
        <tissue evidence="4">Blood</tissue>
    </source>
</reference>
<dbReference type="EMBL" id="JAMKFB020000004">
    <property type="protein sequence ID" value="KAL0194713.1"/>
    <property type="molecule type" value="Genomic_DNA"/>
</dbReference>
<accession>A0ABD0R8Q3</accession>
<feature type="chain" id="PRO_5044881431" description="EGF-like domain-containing protein" evidence="2">
    <location>
        <begin position="28"/>
        <end position="545"/>
    </location>
</feature>
<dbReference type="Proteomes" id="UP001529510">
    <property type="component" value="Unassembled WGS sequence"/>
</dbReference>
<dbReference type="PANTHER" id="PTHR40472:SF8">
    <property type="entry name" value="RAPUNZEL 2"/>
    <property type="match status" value="1"/>
</dbReference>
<feature type="disulfide bond" evidence="1">
    <location>
        <begin position="494"/>
        <end position="503"/>
    </location>
</feature>
<keyword evidence="1" id="KW-1015">Disulfide bond</keyword>
<name>A0ABD0R8Q3_CIRMR</name>
<organism evidence="4 5">
    <name type="scientific">Cirrhinus mrigala</name>
    <name type="common">Mrigala</name>
    <dbReference type="NCBI Taxonomy" id="683832"/>
    <lineage>
        <taxon>Eukaryota</taxon>
        <taxon>Metazoa</taxon>
        <taxon>Chordata</taxon>
        <taxon>Craniata</taxon>
        <taxon>Vertebrata</taxon>
        <taxon>Euteleostomi</taxon>
        <taxon>Actinopterygii</taxon>
        <taxon>Neopterygii</taxon>
        <taxon>Teleostei</taxon>
        <taxon>Ostariophysi</taxon>
        <taxon>Cypriniformes</taxon>
        <taxon>Cyprinidae</taxon>
        <taxon>Labeoninae</taxon>
        <taxon>Labeonini</taxon>
        <taxon>Cirrhinus</taxon>
    </lineage>
</organism>
<gene>
    <name evidence="4" type="ORF">M9458_008285</name>
</gene>
<feature type="domain" description="EGF-like" evidence="3">
    <location>
        <begin position="464"/>
        <end position="504"/>
    </location>
</feature>
<comment type="caution">
    <text evidence="1">Lacks conserved residue(s) required for the propagation of feature annotation.</text>
</comment>
<dbReference type="InterPro" id="IPR039051">
    <property type="entry name" value="SE-CTX-like"/>
</dbReference>
<dbReference type="PROSITE" id="PS00022">
    <property type="entry name" value="EGF_1"/>
    <property type="match status" value="1"/>
</dbReference>
<evidence type="ECO:0000259" key="3">
    <source>
        <dbReference type="PROSITE" id="PS50026"/>
    </source>
</evidence>
<evidence type="ECO:0000313" key="4">
    <source>
        <dbReference type="EMBL" id="KAL0194713.1"/>
    </source>
</evidence>
<dbReference type="PROSITE" id="PS50026">
    <property type="entry name" value="EGF_3"/>
    <property type="match status" value="1"/>
</dbReference>
<evidence type="ECO:0000313" key="5">
    <source>
        <dbReference type="Proteomes" id="UP001529510"/>
    </source>
</evidence>
<evidence type="ECO:0000256" key="1">
    <source>
        <dbReference type="PROSITE-ProRule" id="PRU00076"/>
    </source>
</evidence>
<keyword evidence="1" id="KW-0245">EGF-like domain</keyword>
<dbReference type="AlphaFoldDB" id="A0ABD0R8Q3"/>